<feature type="transmembrane region" description="Helical" evidence="1">
    <location>
        <begin position="39"/>
        <end position="59"/>
    </location>
</feature>
<feature type="transmembrane region" description="Helical" evidence="1">
    <location>
        <begin position="65"/>
        <end position="82"/>
    </location>
</feature>
<dbReference type="OrthoDB" id="1356850at2"/>
<dbReference type="AlphaFoldDB" id="A0A2S1YSS6"/>
<reference evidence="2 3" key="1">
    <citation type="submission" date="2018-05" db="EMBL/GenBank/DDBJ databases">
        <title>Genome sequencing of Flavobacterium sp. HYN0056.</title>
        <authorList>
            <person name="Yi H."/>
            <person name="Baek C."/>
        </authorList>
    </citation>
    <scope>NUCLEOTIDE SEQUENCE [LARGE SCALE GENOMIC DNA]</scope>
    <source>
        <strain evidence="2 3">HYN0056</strain>
    </source>
</reference>
<evidence type="ECO:0000256" key="1">
    <source>
        <dbReference type="SAM" id="Phobius"/>
    </source>
</evidence>
<keyword evidence="1" id="KW-0472">Membrane</keyword>
<dbReference type="RefSeq" id="WP_109194516.1">
    <property type="nucleotide sequence ID" value="NZ_CP029255.1"/>
</dbReference>
<keyword evidence="1" id="KW-1133">Transmembrane helix</keyword>
<proteinExistence type="predicted"/>
<dbReference type="EMBL" id="CP029255">
    <property type="protein sequence ID" value="AWK07126.1"/>
    <property type="molecule type" value="Genomic_DNA"/>
</dbReference>
<sequence length="134" mass="16097">MPLKILPDKIKFDYDSKEWQYQFNEIRELRLLKKKKKYFLENGAFIAVTGATYYCMIFSNLMDLYYIIPALLCYALIIASRFKNNNEFEYFIFVKDIYKKEIRTKIATKDRVLIGKQIDQYLGLQFERNIGRTA</sequence>
<keyword evidence="3" id="KW-1185">Reference proteome</keyword>
<evidence type="ECO:0000313" key="2">
    <source>
        <dbReference type="EMBL" id="AWK07126.1"/>
    </source>
</evidence>
<protein>
    <submittedName>
        <fullName evidence="2">Uncharacterized protein</fullName>
    </submittedName>
</protein>
<evidence type="ECO:0000313" key="3">
    <source>
        <dbReference type="Proteomes" id="UP000245250"/>
    </source>
</evidence>
<dbReference type="Proteomes" id="UP000245250">
    <property type="component" value="Chromosome"/>
</dbReference>
<name>A0A2S1YSS6_9FLAO</name>
<dbReference type="KEGG" id="fcr:HYN56_23995"/>
<keyword evidence="1" id="KW-0812">Transmembrane</keyword>
<organism evidence="2 3">
    <name type="scientific">Flavobacterium crocinum</name>
    <dbReference type="NCBI Taxonomy" id="2183896"/>
    <lineage>
        <taxon>Bacteria</taxon>
        <taxon>Pseudomonadati</taxon>
        <taxon>Bacteroidota</taxon>
        <taxon>Flavobacteriia</taxon>
        <taxon>Flavobacteriales</taxon>
        <taxon>Flavobacteriaceae</taxon>
        <taxon>Flavobacterium</taxon>
    </lineage>
</organism>
<gene>
    <name evidence="2" type="ORF">HYN56_23995</name>
</gene>
<accession>A0A2S1YSS6</accession>